<reference evidence="1" key="1">
    <citation type="submission" date="2023-03" db="EMBL/GenBank/DDBJ databases">
        <authorList>
            <person name="Steffen K."/>
            <person name="Cardenas P."/>
        </authorList>
    </citation>
    <scope>NUCLEOTIDE SEQUENCE</scope>
</reference>
<organism evidence="1 2">
    <name type="scientific">Geodia barretti</name>
    <name type="common">Barrett's horny sponge</name>
    <dbReference type="NCBI Taxonomy" id="519541"/>
    <lineage>
        <taxon>Eukaryota</taxon>
        <taxon>Metazoa</taxon>
        <taxon>Porifera</taxon>
        <taxon>Demospongiae</taxon>
        <taxon>Heteroscleromorpha</taxon>
        <taxon>Tetractinellida</taxon>
        <taxon>Astrophorina</taxon>
        <taxon>Geodiidae</taxon>
        <taxon>Geodia</taxon>
    </lineage>
</organism>
<name>A0AA35WP60_GEOBA</name>
<comment type="caution">
    <text evidence="1">The sequence shown here is derived from an EMBL/GenBank/DDBJ whole genome shotgun (WGS) entry which is preliminary data.</text>
</comment>
<dbReference type="EMBL" id="CASHTH010002050">
    <property type="protein sequence ID" value="CAI8024056.1"/>
    <property type="molecule type" value="Genomic_DNA"/>
</dbReference>
<evidence type="ECO:0000313" key="1">
    <source>
        <dbReference type="EMBL" id="CAI8024056.1"/>
    </source>
</evidence>
<dbReference type="Proteomes" id="UP001174909">
    <property type="component" value="Unassembled WGS sequence"/>
</dbReference>
<proteinExistence type="predicted"/>
<sequence>RRLFEGGYYSECGVYSRKYGSKNLYFLQTALNKIMRKVCHLPSRCHVSIVHCVAKTTNILRIIYGRFIKFYNSGLMSNSSFVSRIFHDSCFLAYTFVGHNFMFGHLLLQNET</sequence>
<feature type="non-terminal residue" evidence="1">
    <location>
        <position position="112"/>
    </location>
</feature>
<accession>A0AA35WP60</accession>
<protein>
    <submittedName>
        <fullName evidence="1">Uncharacterized protein</fullName>
    </submittedName>
</protein>
<gene>
    <name evidence="1" type="ORF">GBAR_LOCUS14014</name>
</gene>
<keyword evidence="2" id="KW-1185">Reference proteome</keyword>
<dbReference type="AlphaFoldDB" id="A0AA35WP60"/>
<evidence type="ECO:0000313" key="2">
    <source>
        <dbReference type="Proteomes" id="UP001174909"/>
    </source>
</evidence>